<sequence>MSHIDNPPSSDSDTLLDYFLPQSSIGPIRNTRKRPISDNTSSLTSEMPKSHPWSCGLLDRVAIPHKLTDQPLDNSTPTIKSAQKSFHLLKFKLIKAKLFNDYKKIAEYSTDMLAIHPNSYAIRYIRADAYRALLEYKKAKLDLDHVISLNQKSKKQFVFEVSCNVFFEIP</sequence>
<dbReference type="InterPro" id="IPR011990">
    <property type="entry name" value="TPR-like_helical_dom_sf"/>
</dbReference>
<feature type="region of interest" description="Disordered" evidence="1">
    <location>
        <begin position="26"/>
        <end position="51"/>
    </location>
</feature>
<comment type="caution">
    <text evidence="2">The sequence shown here is derived from an EMBL/GenBank/DDBJ whole genome shotgun (WGS) entry which is preliminary data.</text>
</comment>
<feature type="compositionally biased region" description="Polar residues" evidence="1">
    <location>
        <begin position="37"/>
        <end position="47"/>
    </location>
</feature>
<keyword evidence="3" id="KW-1185">Reference proteome</keyword>
<gene>
    <name evidence="2" type="ORF">FWILDA_LOCUS13945</name>
</gene>
<protein>
    <submittedName>
        <fullName evidence="2">16402_t:CDS:1</fullName>
    </submittedName>
</protein>
<evidence type="ECO:0000256" key="1">
    <source>
        <dbReference type="SAM" id="MobiDB-lite"/>
    </source>
</evidence>
<name>A0A9W4SZF8_9GLOM</name>
<dbReference type="Gene3D" id="1.25.40.10">
    <property type="entry name" value="Tetratricopeptide repeat domain"/>
    <property type="match status" value="1"/>
</dbReference>
<dbReference type="AlphaFoldDB" id="A0A9W4SZF8"/>
<proteinExistence type="predicted"/>
<dbReference type="EMBL" id="CAMKVN010005656">
    <property type="protein sequence ID" value="CAI2189166.1"/>
    <property type="molecule type" value="Genomic_DNA"/>
</dbReference>
<dbReference type="SUPFAM" id="SSF48452">
    <property type="entry name" value="TPR-like"/>
    <property type="match status" value="1"/>
</dbReference>
<evidence type="ECO:0000313" key="3">
    <source>
        <dbReference type="Proteomes" id="UP001153678"/>
    </source>
</evidence>
<dbReference type="Proteomes" id="UP001153678">
    <property type="component" value="Unassembled WGS sequence"/>
</dbReference>
<evidence type="ECO:0000313" key="2">
    <source>
        <dbReference type="EMBL" id="CAI2189166.1"/>
    </source>
</evidence>
<organism evidence="2 3">
    <name type="scientific">Funneliformis geosporum</name>
    <dbReference type="NCBI Taxonomy" id="1117311"/>
    <lineage>
        <taxon>Eukaryota</taxon>
        <taxon>Fungi</taxon>
        <taxon>Fungi incertae sedis</taxon>
        <taxon>Mucoromycota</taxon>
        <taxon>Glomeromycotina</taxon>
        <taxon>Glomeromycetes</taxon>
        <taxon>Glomerales</taxon>
        <taxon>Glomeraceae</taxon>
        <taxon>Funneliformis</taxon>
    </lineage>
</organism>
<accession>A0A9W4SZF8</accession>
<reference evidence="2" key="1">
    <citation type="submission" date="2022-08" db="EMBL/GenBank/DDBJ databases">
        <authorList>
            <person name="Kallberg Y."/>
            <person name="Tangrot J."/>
            <person name="Rosling A."/>
        </authorList>
    </citation>
    <scope>NUCLEOTIDE SEQUENCE</scope>
    <source>
        <strain evidence="2">Wild A</strain>
    </source>
</reference>